<dbReference type="Proteomes" id="UP001526143">
    <property type="component" value="Unassembled WGS sequence"/>
</dbReference>
<proteinExistence type="predicted"/>
<comment type="caution">
    <text evidence="1">The sequence shown here is derived from an EMBL/GenBank/DDBJ whole genome shotgun (WGS) entry which is preliminary data.</text>
</comment>
<dbReference type="EMBL" id="JAOWRF010000233">
    <property type="protein sequence ID" value="MCV3215001.1"/>
    <property type="molecule type" value="Genomic_DNA"/>
</dbReference>
<protein>
    <submittedName>
        <fullName evidence="1">Uncharacterized protein</fullName>
    </submittedName>
</protein>
<dbReference type="RefSeq" id="WP_263746586.1">
    <property type="nucleotide sequence ID" value="NZ_JAOWRF010000233.1"/>
</dbReference>
<gene>
    <name evidence="1" type="ORF">OGM63_16015</name>
</gene>
<organism evidence="1 2">
    <name type="scientific">Plectonema radiosum NIES-515</name>
    <dbReference type="NCBI Taxonomy" id="2986073"/>
    <lineage>
        <taxon>Bacteria</taxon>
        <taxon>Bacillati</taxon>
        <taxon>Cyanobacteriota</taxon>
        <taxon>Cyanophyceae</taxon>
        <taxon>Oscillatoriophycideae</taxon>
        <taxon>Oscillatoriales</taxon>
        <taxon>Microcoleaceae</taxon>
        <taxon>Plectonema</taxon>
    </lineage>
</organism>
<sequence length="45" mass="5070">MNYALSTTLVETRNFASLHCFLEMSNAIALTVRKIAAERSRLIRG</sequence>
<keyword evidence="2" id="KW-1185">Reference proteome</keyword>
<reference evidence="1 2" key="1">
    <citation type="submission" date="2022-10" db="EMBL/GenBank/DDBJ databases">
        <title>Identification of biosynthetic pathway for the production of the potent trypsin inhibitor radiosumin.</title>
        <authorList>
            <person name="Fewer D.P."/>
            <person name="Delbaje E."/>
            <person name="Ouyang X."/>
            <person name="Agostino P.D."/>
            <person name="Wahlsten M."/>
            <person name="Jokela J."/>
            <person name="Permi P."/>
            <person name="Haapaniemi E."/>
            <person name="Koistinen H."/>
        </authorList>
    </citation>
    <scope>NUCLEOTIDE SEQUENCE [LARGE SCALE GENOMIC DNA]</scope>
    <source>
        <strain evidence="1 2">NIES-515</strain>
    </source>
</reference>
<evidence type="ECO:0000313" key="2">
    <source>
        <dbReference type="Proteomes" id="UP001526143"/>
    </source>
</evidence>
<evidence type="ECO:0000313" key="1">
    <source>
        <dbReference type="EMBL" id="MCV3215001.1"/>
    </source>
</evidence>
<accession>A0ABT3B0X1</accession>
<name>A0ABT3B0X1_9CYAN</name>